<feature type="domain" description="Peptidase S1" evidence="3">
    <location>
        <begin position="152"/>
        <end position="199"/>
    </location>
</feature>
<keyword evidence="2" id="KW-0732">Signal</keyword>
<evidence type="ECO:0000256" key="2">
    <source>
        <dbReference type="SAM" id="SignalP"/>
    </source>
</evidence>
<dbReference type="STRING" id="7719.ENSCINP00000021869"/>
<feature type="chain" id="PRO_5003348438" description="Peptidase S1 domain-containing protein" evidence="2">
    <location>
        <begin position="17"/>
        <end position="201"/>
    </location>
</feature>
<dbReference type="InterPro" id="IPR043504">
    <property type="entry name" value="Peptidase_S1_PA_chymotrypsin"/>
</dbReference>
<reference evidence="4" key="2">
    <citation type="journal article" date="2008" name="Genome Biol.">
        <title>Improved genome assembly and evidence-based global gene model set for the chordate Ciona intestinalis: new insight into intron and operon populations.</title>
        <authorList>
            <person name="Satou Y."/>
            <person name="Mineta K."/>
            <person name="Ogasawara M."/>
            <person name="Sasakura Y."/>
            <person name="Shoguchi E."/>
            <person name="Ueno K."/>
            <person name="Yamada L."/>
            <person name="Matsumoto J."/>
            <person name="Wasserscheid J."/>
            <person name="Dewar K."/>
            <person name="Wiley G.B."/>
            <person name="Macmil S.L."/>
            <person name="Roe B.A."/>
            <person name="Zeller R.W."/>
            <person name="Hastings K.E."/>
            <person name="Lemaire P."/>
            <person name="Lindquist E."/>
            <person name="Endo T."/>
            <person name="Hotta K."/>
            <person name="Inaba K."/>
        </authorList>
    </citation>
    <scope>NUCLEOTIDE SEQUENCE [LARGE SCALE GENOMIC DNA]</scope>
    <source>
        <strain evidence="4">wild type</strain>
    </source>
</reference>
<dbReference type="PANTHER" id="PTHR24252:SF7">
    <property type="entry name" value="HYALIN"/>
    <property type="match status" value="1"/>
</dbReference>
<dbReference type="GO" id="GO:0008236">
    <property type="term" value="F:serine-type peptidase activity"/>
    <property type="evidence" value="ECO:0000318"/>
    <property type="project" value="GO_Central"/>
</dbReference>
<dbReference type="AlphaFoldDB" id="F7ACN4"/>
<feature type="signal peptide" evidence="2">
    <location>
        <begin position="1"/>
        <end position="16"/>
    </location>
</feature>
<accession>F7ACN4</accession>
<dbReference type="EMBL" id="EAAA01001467">
    <property type="status" value="NOT_ANNOTATED_CDS"/>
    <property type="molecule type" value="Genomic_DNA"/>
</dbReference>
<reference evidence="5" key="1">
    <citation type="journal article" date="2002" name="Science">
        <title>The draft genome of Ciona intestinalis: insights into chordate and vertebrate origins.</title>
        <authorList>
            <person name="Dehal P."/>
            <person name="Satou Y."/>
            <person name="Campbell R.K."/>
            <person name="Chapman J."/>
            <person name="Degnan B."/>
            <person name="De Tomaso A."/>
            <person name="Davidson B."/>
            <person name="Di Gregorio A."/>
            <person name="Gelpke M."/>
            <person name="Goodstein D.M."/>
            <person name="Harafuji N."/>
            <person name="Hastings K.E."/>
            <person name="Ho I."/>
            <person name="Hotta K."/>
            <person name="Huang W."/>
            <person name="Kawashima T."/>
            <person name="Lemaire P."/>
            <person name="Martinez D."/>
            <person name="Meinertzhagen I.A."/>
            <person name="Necula S."/>
            <person name="Nonaka M."/>
            <person name="Putnam N."/>
            <person name="Rash S."/>
            <person name="Saiga H."/>
            <person name="Satake M."/>
            <person name="Terry A."/>
            <person name="Yamada L."/>
            <person name="Wang H.G."/>
            <person name="Awazu S."/>
            <person name="Azumi K."/>
            <person name="Boore J."/>
            <person name="Branno M."/>
            <person name="Chin-Bow S."/>
            <person name="DeSantis R."/>
            <person name="Doyle S."/>
            <person name="Francino P."/>
            <person name="Keys D.N."/>
            <person name="Haga S."/>
            <person name="Hayashi H."/>
            <person name="Hino K."/>
            <person name="Imai K.S."/>
            <person name="Inaba K."/>
            <person name="Kano S."/>
            <person name="Kobayashi K."/>
            <person name="Kobayashi M."/>
            <person name="Lee B.I."/>
            <person name="Makabe K.W."/>
            <person name="Manohar C."/>
            <person name="Matassi G."/>
            <person name="Medina M."/>
            <person name="Mochizuki Y."/>
            <person name="Mount S."/>
            <person name="Morishita T."/>
            <person name="Miura S."/>
            <person name="Nakayama A."/>
            <person name="Nishizaka S."/>
            <person name="Nomoto H."/>
            <person name="Ohta F."/>
            <person name="Oishi K."/>
            <person name="Rigoutsos I."/>
            <person name="Sano M."/>
            <person name="Sasaki A."/>
            <person name="Sasakura Y."/>
            <person name="Shoguchi E."/>
            <person name="Shin-i T."/>
            <person name="Spagnuolo A."/>
            <person name="Stainier D."/>
            <person name="Suzuki M.M."/>
            <person name="Tassy O."/>
            <person name="Takatori N."/>
            <person name="Tokuoka M."/>
            <person name="Yagi K."/>
            <person name="Yoshizaki F."/>
            <person name="Wada S."/>
            <person name="Zhang C."/>
            <person name="Hyatt P.D."/>
            <person name="Larimer F."/>
            <person name="Detter C."/>
            <person name="Doggett N."/>
            <person name="Glavina T."/>
            <person name="Hawkins T."/>
            <person name="Richardson P."/>
            <person name="Lucas S."/>
            <person name="Kohara Y."/>
            <person name="Levine M."/>
            <person name="Satoh N."/>
            <person name="Rokhsar D.S."/>
        </authorList>
    </citation>
    <scope>NUCLEOTIDE SEQUENCE [LARGE SCALE GENOMIC DNA]</scope>
</reference>
<dbReference type="Ensembl" id="ENSCINT00000022115.2">
    <property type="protein sequence ID" value="ENSCINP00000021869.2"/>
    <property type="gene ID" value="ENSCING00000011449.2"/>
</dbReference>
<dbReference type="InterPro" id="IPR001254">
    <property type="entry name" value="Trypsin_dom"/>
</dbReference>
<name>F7ACN4_CIOIN</name>
<dbReference type="GO" id="GO:0005886">
    <property type="term" value="C:plasma membrane"/>
    <property type="evidence" value="ECO:0000318"/>
    <property type="project" value="GO_Central"/>
</dbReference>
<dbReference type="Gene3D" id="2.40.10.10">
    <property type="entry name" value="Trypsin-like serine proteases"/>
    <property type="match status" value="1"/>
</dbReference>
<proteinExistence type="predicted"/>
<dbReference type="Pfam" id="PF00089">
    <property type="entry name" value="Trypsin"/>
    <property type="match status" value="1"/>
</dbReference>
<dbReference type="GO" id="GO:0004252">
    <property type="term" value="F:serine-type endopeptidase activity"/>
    <property type="evidence" value="ECO:0007669"/>
    <property type="project" value="InterPro"/>
</dbReference>
<keyword evidence="1" id="KW-1015">Disulfide bond</keyword>
<keyword evidence="5" id="KW-1185">Reference proteome</keyword>
<reference evidence="4" key="3">
    <citation type="submission" date="2025-08" db="UniProtKB">
        <authorList>
            <consortium name="Ensembl"/>
        </authorList>
    </citation>
    <scope>IDENTIFICATION</scope>
</reference>
<dbReference type="InParanoid" id="F7ACN4"/>
<dbReference type="HOGENOM" id="CLU_096682_0_0_1"/>
<dbReference type="InterPro" id="IPR044913">
    <property type="entry name" value="P_trefoil_dom_sf"/>
</dbReference>
<sequence length="201" mass="21620">MNLGLTLLQILAQASQTPNATNSVSLLFQTTRLPPVAGVPSRINTGNTVLRGYLRAGHSRFVEGCNPTRRIPCGRFNVGPTTREMCQRWNCCWNPIHSVPCAKNQYFVIRLANSDPDFGICGVPQASLQQTNTAVVNPPLLPFALSAIQSRIIGGTVAVDGNWPWLAYIYELQNGIAAGGVCGGSLINDQWIATSAHCIGT</sequence>
<evidence type="ECO:0000256" key="1">
    <source>
        <dbReference type="ARBA" id="ARBA00023157"/>
    </source>
</evidence>
<organism evidence="4 5">
    <name type="scientific">Ciona intestinalis</name>
    <name type="common">Transparent sea squirt</name>
    <name type="synonym">Ascidia intestinalis</name>
    <dbReference type="NCBI Taxonomy" id="7719"/>
    <lineage>
        <taxon>Eukaryota</taxon>
        <taxon>Metazoa</taxon>
        <taxon>Chordata</taxon>
        <taxon>Tunicata</taxon>
        <taxon>Ascidiacea</taxon>
        <taxon>Phlebobranchia</taxon>
        <taxon>Cionidae</taxon>
        <taxon>Ciona</taxon>
    </lineage>
</organism>
<reference evidence="4" key="4">
    <citation type="submission" date="2025-09" db="UniProtKB">
        <authorList>
            <consortium name="Ensembl"/>
        </authorList>
    </citation>
    <scope>IDENTIFICATION</scope>
</reference>
<dbReference type="GO" id="GO:0006508">
    <property type="term" value="P:proteolysis"/>
    <property type="evidence" value="ECO:0007669"/>
    <property type="project" value="InterPro"/>
</dbReference>
<dbReference type="SUPFAM" id="SSF57492">
    <property type="entry name" value="Trefoil"/>
    <property type="match status" value="1"/>
</dbReference>
<evidence type="ECO:0000313" key="4">
    <source>
        <dbReference type="Ensembl" id="ENSCINP00000021869.2"/>
    </source>
</evidence>
<dbReference type="InterPro" id="IPR009003">
    <property type="entry name" value="Peptidase_S1_PA"/>
</dbReference>
<dbReference type="GeneTree" id="ENSGT00940000162823"/>
<dbReference type="PANTHER" id="PTHR24252">
    <property type="entry name" value="ACROSIN-RELATED"/>
    <property type="match status" value="1"/>
</dbReference>
<evidence type="ECO:0000259" key="3">
    <source>
        <dbReference type="Pfam" id="PF00089"/>
    </source>
</evidence>
<evidence type="ECO:0000313" key="5">
    <source>
        <dbReference type="Proteomes" id="UP000008144"/>
    </source>
</evidence>
<protein>
    <recommendedName>
        <fullName evidence="3">Peptidase S1 domain-containing protein</fullName>
    </recommendedName>
</protein>
<dbReference type="SUPFAM" id="SSF50494">
    <property type="entry name" value="Trypsin-like serine proteases"/>
    <property type="match status" value="1"/>
</dbReference>
<dbReference type="Proteomes" id="UP000008144">
    <property type="component" value="Chromosome 2"/>
</dbReference>